<proteinExistence type="inferred from homology"/>
<feature type="region of interest" description="Disordered" evidence="11">
    <location>
        <begin position="46"/>
        <end position="96"/>
    </location>
</feature>
<evidence type="ECO:0000313" key="13">
    <source>
        <dbReference type="Proteomes" id="UP000184267"/>
    </source>
</evidence>
<comment type="similarity">
    <text evidence="3">Belongs to the RNase Z family.</text>
</comment>
<dbReference type="GO" id="GO:0042781">
    <property type="term" value="F:3'-tRNA processing endoribonuclease activity"/>
    <property type="evidence" value="ECO:0007669"/>
    <property type="project" value="UniProtKB-EC"/>
</dbReference>
<dbReference type="SUPFAM" id="SSF56281">
    <property type="entry name" value="Metallo-hydrolase/oxidoreductase"/>
    <property type="match status" value="1"/>
</dbReference>
<keyword evidence="6" id="KW-0540">Nuclease</keyword>
<protein>
    <recommendedName>
        <fullName evidence="4">ribonuclease Z</fullName>
        <ecNumber evidence="4">3.1.26.11</ecNumber>
    </recommendedName>
</protein>
<keyword evidence="10" id="KW-0862">Zinc</keyword>
<comment type="catalytic activity">
    <reaction evidence="1">
        <text>Endonucleolytic cleavage of RNA, removing extra 3' nucleotides from tRNA precursor, generating 3' termini of tRNAs. A 3'-hydroxy group is left at the tRNA terminus and a 5'-phosphoryl group is left at the trailer molecule.</text>
        <dbReference type="EC" id="3.1.26.11"/>
    </reaction>
</comment>
<evidence type="ECO:0000256" key="5">
    <source>
        <dbReference type="ARBA" id="ARBA00022694"/>
    </source>
</evidence>
<dbReference type="EMBL" id="MNAD01001723">
    <property type="protein sequence ID" value="OJT01745.1"/>
    <property type="molecule type" value="Genomic_DNA"/>
</dbReference>
<keyword evidence="7" id="KW-0479">Metal-binding</keyword>
<sequence length="644" mass="70642">MAVQAIEAPSAPVYSVQVDDKPPSPLYTDEFLTVYSIPIYPTPSIAEEDSEVADPMMASSSEPADRPLKRKRTPSPFEPARQKSPPATDHTVDTASPVEKTFLQRAQSPNFTPTSLVGDEAQEWRKLLLQEMFPMQPPKQDSAEPKDAKGKEKGKAQEKARVAQVFAKKTLTTGRDEDTEGPLKPLIGNHARYSRLPPVVEGSDAHTQPALPTLAYLLVGPSVRGKFDAKKAKELGVPLGPIRGRLTRGETITFEVDDGAGGKIERTVKPEDCVAPSEVAQAVLIVDVPSPAYIPSLMASFTESPFFSKYRSRTAEGRKEHPTHAVFHLCGEGVLEDERYKAFMNGFSDETYHIVSSRQHTPDTTVFGRSALVQAKLNQLDADMFPLTKYSLEPAQDFSLMTGLPPKTTLSRRNLMVHVRPLRPPIVDDKGHEDEFGSLAASGSLPELSDNVRQTFAEIKESVGTRVACKSPRAQPGDDVVVTPLGTGSAIPTRLRNVSGTLIQIPGHGAVLLDCGEGTWGQLARSFGNDPARTSGVWAVLRDLKCIYLSHMHGDHHMGLSRILQMRTLMRPPPSEPLYVVGHRQHLMYLTERQELEDLGLADPNGVVMVLSDSLNWRPARQYARIQPQDEPFMSDGMCAPSVA</sequence>
<dbReference type="PANTHER" id="PTHR12553:SF49">
    <property type="entry name" value="ZINC PHOSPHODIESTERASE ELAC PROTEIN 2"/>
    <property type="match status" value="1"/>
</dbReference>
<evidence type="ECO:0000256" key="4">
    <source>
        <dbReference type="ARBA" id="ARBA00012477"/>
    </source>
</evidence>
<dbReference type="GO" id="GO:0005739">
    <property type="term" value="C:mitochondrion"/>
    <property type="evidence" value="ECO:0007669"/>
    <property type="project" value="TreeGrafter"/>
</dbReference>
<dbReference type="OMA" id="WEHINAQ"/>
<dbReference type="GO" id="GO:1990180">
    <property type="term" value="P:mitochondrial tRNA 3'-end processing"/>
    <property type="evidence" value="ECO:0007669"/>
    <property type="project" value="TreeGrafter"/>
</dbReference>
<evidence type="ECO:0000256" key="6">
    <source>
        <dbReference type="ARBA" id="ARBA00022722"/>
    </source>
</evidence>
<dbReference type="AlphaFoldDB" id="A0A1M2V2D4"/>
<evidence type="ECO:0000256" key="7">
    <source>
        <dbReference type="ARBA" id="ARBA00022723"/>
    </source>
</evidence>
<comment type="caution">
    <text evidence="12">The sequence shown here is derived from an EMBL/GenBank/DDBJ whole genome shotgun (WGS) entry which is preliminary data.</text>
</comment>
<evidence type="ECO:0000256" key="1">
    <source>
        <dbReference type="ARBA" id="ARBA00000402"/>
    </source>
</evidence>
<dbReference type="Gene3D" id="3.60.15.10">
    <property type="entry name" value="Ribonuclease Z/Hydroxyacylglutathione hydrolase-like"/>
    <property type="match status" value="2"/>
</dbReference>
<evidence type="ECO:0000256" key="8">
    <source>
        <dbReference type="ARBA" id="ARBA00022759"/>
    </source>
</evidence>
<evidence type="ECO:0000256" key="11">
    <source>
        <dbReference type="SAM" id="MobiDB-lite"/>
    </source>
</evidence>
<evidence type="ECO:0000256" key="10">
    <source>
        <dbReference type="ARBA" id="ARBA00022833"/>
    </source>
</evidence>
<evidence type="ECO:0000256" key="2">
    <source>
        <dbReference type="ARBA" id="ARBA00001947"/>
    </source>
</evidence>
<gene>
    <name evidence="12" type="ORF">TRAPUB_7801</name>
</gene>
<dbReference type="STRING" id="154538.A0A1M2V2D4"/>
<dbReference type="InterPro" id="IPR047151">
    <property type="entry name" value="RNZ2-like"/>
</dbReference>
<evidence type="ECO:0000313" key="12">
    <source>
        <dbReference type="EMBL" id="OJT01745.1"/>
    </source>
</evidence>
<dbReference type="Pfam" id="PF23023">
    <property type="entry name" value="Anti-Pycsar_Apyc1"/>
    <property type="match status" value="1"/>
</dbReference>
<dbReference type="OrthoDB" id="527344at2759"/>
<keyword evidence="13" id="KW-1185">Reference proteome</keyword>
<feature type="region of interest" description="Disordered" evidence="11">
    <location>
        <begin position="135"/>
        <end position="160"/>
    </location>
</feature>
<dbReference type="Proteomes" id="UP000184267">
    <property type="component" value="Unassembled WGS sequence"/>
</dbReference>
<reference evidence="12 13" key="1">
    <citation type="submission" date="2016-10" db="EMBL/GenBank/DDBJ databases">
        <title>Genome sequence of the basidiomycete white-rot fungus Trametes pubescens.</title>
        <authorList>
            <person name="Makela M.R."/>
            <person name="Granchi Z."/>
            <person name="Peng M."/>
            <person name="De Vries R.P."/>
            <person name="Grigoriev I."/>
            <person name="Riley R."/>
            <person name="Hilden K."/>
        </authorList>
    </citation>
    <scope>NUCLEOTIDE SEQUENCE [LARGE SCALE GENOMIC DNA]</scope>
    <source>
        <strain evidence="12 13">FBCC735</strain>
    </source>
</reference>
<evidence type="ECO:0000256" key="3">
    <source>
        <dbReference type="ARBA" id="ARBA00007823"/>
    </source>
</evidence>
<comment type="cofactor">
    <cofactor evidence="2">
        <name>Zn(2+)</name>
        <dbReference type="ChEBI" id="CHEBI:29105"/>
    </cofactor>
</comment>
<feature type="compositionally biased region" description="Basic and acidic residues" evidence="11">
    <location>
        <begin position="141"/>
        <end position="160"/>
    </location>
</feature>
<name>A0A1M2V2D4_TRAPU</name>
<keyword evidence="9" id="KW-0378">Hydrolase</keyword>
<dbReference type="PANTHER" id="PTHR12553">
    <property type="entry name" value="ZINC PHOSPHODIESTERASE ELAC PROTEIN 2"/>
    <property type="match status" value="1"/>
</dbReference>
<evidence type="ECO:0000256" key="9">
    <source>
        <dbReference type="ARBA" id="ARBA00022801"/>
    </source>
</evidence>
<dbReference type="GO" id="GO:0046872">
    <property type="term" value="F:metal ion binding"/>
    <property type="evidence" value="ECO:0007669"/>
    <property type="project" value="UniProtKB-KW"/>
</dbReference>
<dbReference type="EC" id="3.1.26.11" evidence="4"/>
<feature type="region of interest" description="Disordered" evidence="11">
    <location>
        <begin position="1"/>
        <end position="22"/>
    </location>
</feature>
<keyword evidence="5" id="KW-0819">tRNA processing</keyword>
<keyword evidence="8" id="KW-0255">Endonuclease</keyword>
<accession>A0A1M2V2D4</accession>
<organism evidence="12 13">
    <name type="scientific">Trametes pubescens</name>
    <name type="common">White-rot fungus</name>
    <dbReference type="NCBI Taxonomy" id="154538"/>
    <lineage>
        <taxon>Eukaryota</taxon>
        <taxon>Fungi</taxon>
        <taxon>Dikarya</taxon>
        <taxon>Basidiomycota</taxon>
        <taxon>Agaricomycotina</taxon>
        <taxon>Agaricomycetes</taxon>
        <taxon>Polyporales</taxon>
        <taxon>Polyporaceae</taxon>
        <taxon>Trametes</taxon>
    </lineage>
</organism>
<dbReference type="CDD" id="cd07718">
    <property type="entry name" value="RNaseZ_ELAC1_ELAC2-C-term-like_MBL-fold"/>
    <property type="match status" value="1"/>
</dbReference>
<dbReference type="InterPro" id="IPR036866">
    <property type="entry name" value="RibonucZ/Hydroxyglut_hydro"/>
</dbReference>